<dbReference type="EMBL" id="CAJVPG010000022">
    <property type="protein sequence ID" value="CAG8249031.1"/>
    <property type="molecule type" value="Genomic_DNA"/>
</dbReference>
<dbReference type="AlphaFoldDB" id="A0A9W4I9X9"/>
<proteinExistence type="predicted"/>
<evidence type="ECO:0000313" key="1">
    <source>
        <dbReference type="EMBL" id="CAG8249031.1"/>
    </source>
</evidence>
<organism evidence="1 2">
    <name type="scientific">Penicillium salamii</name>
    <dbReference type="NCBI Taxonomy" id="1612424"/>
    <lineage>
        <taxon>Eukaryota</taxon>
        <taxon>Fungi</taxon>
        <taxon>Dikarya</taxon>
        <taxon>Ascomycota</taxon>
        <taxon>Pezizomycotina</taxon>
        <taxon>Eurotiomycetes</taxon>
        <taxon>Eurotiomycetidae</taxon>
        <taxon>Eurotiales</taxon>
        <taxon>Aspergillaceae</taxon>
        <taxon>Penicillium</taxon>
    </lineage>
</organism>
<accession>A0A9W4I9X9</accession>
<reference evidence="1" key="1">
    <citation type="submission" date="2021-07" db="EMBL/GenBank/DDBJ databases">
        <authorList>
            <person name="Branca A.L. A."/>
        </authorList>
    </citation>
    <scope>NUCLEOTIDE SEQUENCE</scope>
</reference>
<comment type="caution">
    <text evidence="1">The sequence shown here is derived from an EMBL/GenBank/DDBJ whole genome shotgun (WGS) entry which is preliminary data.</text>
</comment>
<protein>
    <submittedName>
        <fullName evidence="1">Uncharacterized protein</fullName>
    </submittedName>
</protein>
<sequence length="72" mass="8132">MSCSLLGSSSDRRRYIPSQLGQIKSDARAATLFLSGKMYEITLDETFDATFTEYASSTGKNLERALRWLEDM</sequence>
<keyword evidence="2" id="KW-1185">Reference proteome</keyword>
<dbReference type="Proteomes" id="UP001152649">
    <property type="component" value="Unassembled WGS sequence"/>
</dbReference>
<gene>
    <name evidence="1" type="ORF">PSALAMII_LOCUS674</name>
</gene>
<evidence type="ECO:0000313" key="2">
    <source>
        <dbReference type="Proteomes" id="UP001152649"/>
    </source>
</evidence>
<dbReference type="OrthoDB" id="3037908at2759"/>
<name>A0A9W4I9X9_9EURO</name>